<accession>A0A1D1VSM2</accession>
<proteinExistence type="inferred from homology"/>
<evidence type="ECO:0000256" key="4">
    <source>
        <dbReference type="ARBA" id="ARBA00023040"/>
    </source>
</evidence>
<evidence type="ECO:0000256" key="9">
    <source>
        <dbReference type="SAM" id="MobiDB-lite"/>
    </source>
</evidence>
<comment type="subcellular location">
    <subcellularLocation>
        <location evidence="1">Membrane</location>
        <topology evidence="1">Multi-pass membrane protein</topology>
    </subcellularLocation>
</comment>
<keyword evidence="6 8" id="KW-0675">Receptor</keyword>
<dbReference type="STRING" id="947166.A0A1D1VSM2"/>
<organism evidence="12 13">
    <name type="scientific">Ramazzottius varieornatus</name>
    <name type="common">Water bear</name>
    <name type="synonym">Tardigrade</name>
    <dbReference type="NCBI Taxonomy" id="947166"/>
    <lineage>
        <taxon>Eukaryota</taxon>
        <taxon>Metazoa</taxon>
        <taxon>Ecdysozoa</taxon>
        <taxon>Tardigrada</taxon>
        <taxon>Eutardigrada</taxon>
        <taxon>Parachela</taxon>
        <taxon>Hypsibioidea</taxon>
        <taxon>Ramazzottiidae</taxon>
        <taxon>Ramazzottius</taxon>
    </lineage>
</organism>
<feature type="transmembrane region" description="Helical" evidence="10">
    <location>
        <begin position="209"/>
        <end position="231"/>
    </location>
</feature>
<evidence type="ECO:0000256" key="10">
    <source>
        <dbReference type="SAM" id="Phobius"/>
    </source>
</evidence>
<comment type="caution">
    <text evidence="12">The sequence shown here is derived from an EMBL/GenBank/DDBJ whole genome shotgun (WGS) entry which is preliminary data.</text>
</comment>
<feature type="region of interest" description="Disordered" evidence="9">
    <location>
        <begin position="492"/>
        <end position="511"/>
    </location>
</feature>
<dbReference type="InterPro" id="IPR000276">
    <property type="entry name" value="GPCR_Rhodpsn"/>
</dbReference>
<reference evidence="12 13" key="1">
    <citation type="journal article" date="2016" name="Nat. Commun.">
        <title>Extremotolerant tardigrade genome and improved radiotolerance of human cultured cells by tardigrade-unique protein.</title>
        <authorList>
            <person name="Hashimoto T."/>
            <person name="Horikawa D.D."/>
            <person name="Saito Y."/>
            <person name="Kuwahara H."/>
            <person name="Kozuka-Hata H."/>
            <person name="Shin-I T."/>
            <person name="Minakuchi Y."/>
            <person name="Ohishi K."/>
            <person name="Motoyama A."/>
            <person name="Aizu T."/>
            <person name="Enomoto A."/>
            <person name="Kondo K."/>
            <person name="Tanaka S."/>
            <person name="Hara Y."/>
            <person name="Koshikawa S."/>
            <person name="Sagara H."/>
            <person name="Miura T."/>
            <person name="Yokobori S."/>
            <person name="Miyagawa K."/>
            <person name="Suzuki Y."/>
            <person name="Kubo T."/>
            <person name="Oyama M."/>
            <person name="Kohara Y."/>
            <person name="Fujiyama A."/>
            <person name="Arakawa K."/>
            <person name="Katayama T."/>
            <person name="Toyoda A."/>
            <person name="Kunieda T."/>
        </authorList>
    </citation>
    <scope>NUCLEOTIDE SEQUENCE [LARGE SCALE GENOMIC DNA]</scope>
    <source>
        <strain evidence="12 13">YOKOZUNA-1</strain>
    </source>
</reference>
<dbReference type="GO" id="GO:0005886">
    <property type="term" value="C:plasma membrane"/>
    <property type="evidence" value="ECO:0007669"/>
    <property type="project" value="TreeGrafter"/>
</dbReference>
<feature type="transmembrane region" description="Helical" evidence="10">
    <location>
        <begin position="256"/>
        <end position="282"/>
    </location>
</feature>
<evidence type="ECO:0000256" key="5">
    <source>
        <dbReference type="ARBA" id="ARBA00023136"/>
    </source>
</evidence>
<comment type="similarity">
    <text evidence="8">Belongs to the G-protein coupled receptor 1 family.</text>
</comment>
<dbReference type="PROSITE" id="PS50262">
    <property type="entry name" value="G_PROTEIN_RECEP_F1_2"/>
    <property type="match status" value="1"/>
</dbReference>
<evidence type="ECO:0000256" key="1">
    <source>
        <dbReference type="ARBA" id="ARBA00004141"/>
    </source>
</evidence>
<keyword evidence="4 8" id="KW-0297">G-protein coupled receptor</keyword>
<dbReference type="PANTHER" id="PTHR45695:SF22">
    <property type="entry name" value="G-PROTEIN COUPLED RECEPTORS FAMILY 1 PROFILE DOMAIN-CONTAINING PROTEIN"/>
    <property type="match status" value="1"/>
</dbReference>
<dbReference type="EMBL" id="BDGG01000011">
    <property type="protein sequence ID" value="GAV04572.1"/>
    <property type="molecule type" value="Genomic_DNA"/>
</dbReference>
<keyword evidence="2 8" id="KW-0812">Transmembrane</keyword>
<gene>
    <name evidence="12" type="primary">RvY_14838</name>
    <name evidence="12" type="synonym">RvY_14838.1</name>
    <name evidence="12" type="ORF">RvY_14838-1</name>
</gene>
<dbReference type="PRINTS" id="PR00237">
    <property type="entry name" value="GPCRRHODOPSN"/>
</dbReference>
<feature type="transmembrane region" description="Helical" evidence="10">
    <location>
        <begin position="388"/>
        <end position="407"/>
    </location>
</feature>
<dbReference type="AlphaFoldDB" id="A0A1D1VSM2"/>
<dbReference type="Pfam" id="PF00001">
    <property type="entry name" value="7tm_1"/>
    <property type="match status" value="1"/>
</dbReference>
<protein>
    <recommendedName>
        <fullName evidence="11">G-protein coupled receptors family 1 profile domain-containing protein</fullName>
    </recommendedName>
</protein>
<dbReference type="GO" id="GO:0004930">
    <property type="term" value="F:G protein-coupled receptor activity"/>
    <property type="evidence" value="ECO:0007669"/>
    <property type="project" value="UniProtKB-KW"/>
</dbReference>
<keyword evidence="5 10" id="KW-0472">Membrane</keyword>
<feature type="compositionally biased region" description="Polar residues" evidence="9">
    <location>
        <begin position="501"/>
        <end position="511"/>
    </location>
</feature>
<dbReference type="SUPFAM" id="SSF81321">
    <property type="entry name" value="Family A G protein-coupled receptor-like"/>
    <property type="match status" value="1"/>
</dbReference>
<evidence type="ECO:0000256" key="2">
    <source>
        <dbReference type="ARBA" id="ARBA00022692"/>
    </source>
</evidence>
<evidence type="ECO:0000313" key="12">
    <source>
        <dbReference type="EMBL" id="GAV04572.1"/>
    </source>
</evidence>
<feature type="domain" description="G-protein coupled receptors family 1 profile" evidence="11">
    <location>
        <begin position="104"/>
        <end position="461"/>
    </location>
</feature>
<dbReference type="PANTHER" id="PTHR45695">
    <property type="entry name" value="LEUCOKININ RECEPTOR-RELATED"/>
    <property type="match status" value="1"/>
</dbReference>
<dbReference type="InterPro" id="IPR017452">
    <property type="entry name" value="GPCR_Rhodpsn_7TM"/>
</dbReference>
<feature type="transmembrane region" description="Helical" evidence="10">
    <location>
        <begin position="171"/>
        <end position="189"/>
    </location>
</feature>
<dbReference type="PROSITE" id="PS00237">
    <property type="entry name" value="G_PROTEIN_RECEP_F1_1"/>
    <property type="match status" value="1"/>
</dbReference>
<keyword evidence="7 8" id="KW-0807">Transducer</keyword>
<keyword evidence="13" id="KW-1185">Reference proteome</keyword>
<evidence type="ECO:0000259" key="11">
    <source>
        <dbReference type="PROSITE" id="PS50262"/>
    </source>
</evidence>
<evidence type="ECO:0000256" key="8">
    <source>
        <dbReference type="RuleBase" id="RU000688"/>
    </source>
</evidence>
<name>A0A1D1VSM2_RAMVA</name>
<feature type="transmembrane region" description="Helical" evidence="10">
    <location>
        <begin position="126"/>
        <end position="151"/>
    </location>
</feature>
<evidence type="ECO:0000256" key="3">
    <source>
        <dbReference type="ARBA" id="ARBA00022989"/>
    </source>
</evidence>
<dbReference type="Gene3D" id="1.20.1070.10">
    <property type="entry name" value="Rhodopsin 7-helix transmembrane proteins"/>
    <property type="match status" value="1"/>
</dbReference>
<dbReference type="OrthoDB" id="6022667at2759"/>
<keyword evidence="3 10" id="KW-1133">Transmembrane helix</keyword>
<dbReference type="Proteomes" id="UP000186922">
    <property type="component" value="Unassembled WGS sequence"/>
</dbReference>
<evidence type="ECO:0000256" key="6">
    <source>
        <dbReference type="ARBA" id="ARBA00023170"/>
    </source>
</evidence>
<feature type="transmembrane region" description="Helical" evidence="10">
    <location>
        <begin position="89"/>
        <end position="114"/>
    </location>
</feature>
<evidence type="ECO:0000313" key="13">
    <source>
        <dbReference type="Proteomes" id="UP000186922"/>
    </source>
</evidence>
<sequence>MVRDDAMNVDVSDFSPPRKQKFNDSFDVDLLKMTTSTFTESPSSQHDPSLSNNAFRPCEALHQNWTSPIEEIATFITTYNPHYFTNRPWIISGLFLLAVIGLVANCAVICYIACLKRAGHMSALNLLVLQLAVADTLVCLFCLLADAIWNITMKWNGSTELCRFVKFMQMFSLYASTMILTGMTVERCINVTYPLSLSRADAALSRSRIISVAAWLLAALCSIPQAIIFHVERAPTCTDFHQCVTHGAYSSRLQEVAYTMSTLCIMFVIPLIIFAACFIIFLKTSQESRIALGKSPSKIVLGRNATERSRRRSTLAVTLMAPHNLAILLHSKLFQLHRTVSAVSSTERDGLHEPDTALDSPSALNIELQHVNLPADYGRRLYRRTRRFSIWMTFGIALAYIVCWGEHPATAKTLLNFPCFLLAPYYISMLGYLFDCEISNGWMTIILSFGMTSTLLNPVIYGIFKFMSIRRERVDIIPSLVMQLKELNENGPVSGTEVHRSSATLPSRTKL</sequence>
<evidence type="ECO:0000256" key="7">
    <source>
        <dbReference type="ARBA" id="ARBA00023224"/>
    </source>
</evidence>
<feature type="transmembrane region" description="Helical" evidence="10">
    <location>
        <begin position="441"/>
        <end position="464"/>
    </location>
</feature>